<dbReference type="Proteomes" id="UP000617145">
    <property type="component" value="Unassembled WGS sequence"/>
</dbReference>
<evidence type="ECO:0000313" key="1">
    <source>
        <dbReference type="EMBL" id="GGG74850.1"/>
    </source>
</evidence>
<sequence length="54" mass="5776">MLIDLQPPFRASLEELVLVLGPLERALAMFVVQNGAGLADAAIKAGRRPTWSTA</sequence>
<proteinExistence type="predicted"/>
<protein>
    <submittedName>
        <fullName evidence="1">Uncharacterized protein</fullName>
    </submittedName>
</protein>
<dbReference type="AlphaFoldDB" id="A0A8J2ZK87"/>
<comment type="caution">
    <text evidence="1">The sequence shown here is derived from an EMBL/GenBank/DDBJ whole genome shotgun (WGS) entry which is preliminary data.</text>
</comment>
<evidence type="ECO:0000313" key="2">
    <source>
        <dbReference type="Proteomes" id="UP000617145"/>
    </source>
</evidence>
<organism evidence="1 2">
    <name type="scientific">Salipiger pallidus</name>
    <dbReference type="NCBI Taxonomy" id="1775170"/>
    <lineage>
        <taxon>Bacteria</taxon>
        <taxon>Pseudomonadati</taxon>
        <taxon>Pseudomonadota</taxon>
        <taxon>Alphaproteobacteria</taxon>
        <taxon>Rhodobacterales</taxon>
        <taxon>Roseobacteraceae</taxon>
        <taxon>Salipiger</taxon>
    </lineage>
</organism>
<reference evidence="1" key="2">
    <citation type="submission" date="2020-09" db="EMBL/GenBank/DDBJ databases">
        <authorList>
            <person name="Sun Q."/>
            <person name="Zhou Y."/>
        </authorList>
    </citation>
    <scope>NUCLEOTIDE SEQUENCE</scope>
    <source>
        <strain evidence="1">CGMCC 1.15762</strain>
    </source>
</reference>
<dbReference type="RefSeq" id="WP_229673186.1">
    <property type="nucleotide sequence ID" value="NZ_BMJV01000004.1"/>
</dbReference>
<accession>A0A8J2ZK87</accession>
<keyword evidence="2" id="KW-1185">Reference proteome</keyword>
<dbReference type="EMBL" id="BMJV01000004">
    <property type="protein sequence ID" value="GGG74850.1"/>
    <property type="molecule type" value="Genomic_DNA"/>
</dbReference>
<gene>
    <name evidence="1" type="ORF">GCM10011415_24220</name>
</gene>
<reference evidence="1" key="1">
    <citation type="journal article" date="2014" name="Int. J. Syst. Evol. Microbiol.">
        <title>Complete genome sequence of Corynebacterium casei LMG S-19264T (=DSM 44701T), isolated from a smear-ripened cheese.</title>
        <authorList>
            <consortium name="US DOE Joint Genome Institute (JGI-PGF)"/>
            <person name="Walter F."/>
            <person name="Albersmeier A."/>
            <person name="Kalinowski J."/>
            <person name="Ruckert C."/>
        </authorList>
    </citation>
    <scope>NUCLEOTIDE SEQUENCE</scope>
    <source>
        <strain evidence="1">CGMCC 1.15762</strain>
    </source>
</reference>
<name>A0A8J2ZK87_9RHOB</name>